<evidence type="ECO:0000256" key="8">
    <source>
        <dbReference type="ARBA" id="ARBA00048617"/>
    </source>
</evidence>
<dbReference type="EMBL" id="MAJZ01000402">
    <property type="protein sequence ID" value="OCH77026.1"/>
    <property type="molecule type" value="Genomic_DNA"/>
</dbReference>
<protein>
    <recommendedName>
        <fullName evidence="7 9">Uroporphyrinogen-III synthase</fullName>
        <ecNumber evidence="3 9">4.2.1.75</ecNumber>
    </recommendedName>
</protein>
<dbReference type="InterPro" id="IPR036108">
    <property type="entry name" value="4pyrrol_syn_uPrphyn_synt_sf"/>
</dbReference>
<reference evidence="12" key="1">
    <citation type="submission" date="2016-06" db="EMBL/GenBank/DDBJ databases">
        <authorList>
            <person name="Hehemann J.-H."/>
            <person name="Arevalo P."/>
            <person name="Datta M.S."/>
            <person name="Polz M.F."/>
        </authorList>
    </citation>
    <scope>NUCLEOTIDE SEQUENCE [LARGE SCALE GENOMIC DNA]</scope>
    <source>
        <strain evidence="12">9CSC122</strain>
    </source>
</reference>
<dbReference type="GO" id="GO:0006782">
    <property type="term" value="P:protoporphyrinogen IX biosynthetic process"/>
    <property type="evidence" value="ECO:0007669"/>
    <property type="project" value="UniProtKB-UniRule"/>
</dbReference>
<comment type="pathway">
    <text evidence="1 9">Porphyrin-containing compound metabolism; protoporphyrin-IX biosynthesis; coproporphyrinogen-III from 5-aminolevulinate: step 3/4.</text>
</comment>
<dbReference type="Proteomes" id="UP000093173">
    <property type="component" value="Unassembled WGS sequence"/>
</dbReference>
<dbReference type="NCBIfam" id="NF004585">
    <property type="entry name" value="PRK05928.2-2"/>
    <property type="match status" value="1"/>
</dbReference>
<comment type="catalytic activity">
    <reaction evidence="8 9">
        <text>hydroxymethylbilane = uroporphyrinogen III + H2O</text>
        <dbReference type="Rhea" id="RHEA:18965"/>
        <dbReference type="ChEBI" id="CHEBI:15377"/>
        <dbReference type="ChEBI" id="CHEBI:57308"/>
        <dbReference type="ChEBI" id="CHEBI:57845"/>
        <dbReference type="EC" id="4.2.1.75"/>
    </reaction>
</comment>
<accession>A0A1B9QZZ9</accession>
<dbReference type="InterPro" id="IPR003754">
    <property type="entry name" value="4pyrrol_synth_uPrphyn_synth"/>
</dbReference>
<sequence>MAVLVTRPEPQGFQLCQQLSEVGISALHHPLITITPVPQIIEQIKHLDSFDIVIAVSQHAVDITHQALLSSSKSWPTHPTYIAVGQKTAQILSKLAQQKVHYPKVGDSEHLLALPSLQSIQSKRIVILRGDGGRELIYDTLKTRLAQVEYREVYQRDYIDFQSDTCVSNWQKQSIDTLVITSTGQLNFFASQIDPAYRGWLYQLQLLVPSERIANDAQRLGFNSVTNTGSASNRDLVAALQLKKTGL</sequence>
<keyword evidence="4 9" id="KW-0456">Lyase</keyword>
<evidence type="ECO:0000256" key="6">
    <source>
        <dbReference type="ARBA" id="ARBA00037589"/>
    </source>
</evidence>
<evidence type="ECO:0000256" key="1">
    <source>
        <dbReference type="ARBA" id="ARBA00004772"/>
    </source>
</evidence>
<keyword evidence="12" id="KW-1185">Reference proteome</keyword>
<evidence type="ECO:0000313" key="12">
    <source>
        <dbReference type="Proteomes" id="UP000093173"/>
    </source>
</evidence>
<dbReference type="SUPFAM" id="SSF69618">
    <property type="entry name" value="HemD-like"/>
    <property type="match status" value="1"/>
</dbReference>
<dbReference type="PANTHER" id="PTHR38042:SF1">
    <property type="entry name" value="UROPORPHYRINOGEN-III SYNTHASE, CHLOROPLASTIC"/>
    <property type="match status" value="1"/>
</dbReference>
<dbReference type="CDD" id="cd06578">
    <property type="entry name" value="HemD"/>
    <property type="match status" value="1"/>
</dbReference>
<comment type="caution">
    <text evidence="11">The sequence shown here is derived from an EMBL/GenBank/DDBJ whole genome shotgun (WGS) entry which is preliminary data.</text>
</comment>
<dbReference type="Gene3D" id="3.40.50.10090">
    <property type="match status" value="2"/>
</dbReference>
<dbReference type="GO" id="GO:0006780">
    <property type="term" value="P:uroporphyrinogen III biosynthetic process"/>
    <property type="evidence" value="ECO:0007669"/>
    <property type="project" value="UniProtKB-UniRule"/>
</dbReference>
<dbReference type="EC" id="4.2.1.75" evidence="3 9"/>
<organism evidence="11 12">
    <name type="scientific">Vibrio genomosp. F10</name>
    <dbReference type="NCBI Taxonomy" id="723171"/>
    <lineage>
        <taxon>Bacteria</taxon>
        <taxon>Pseudomonadati</taxon>
        <taxon>Pseudomonadota</taxon>
        <taxon>Gammaproteobacteria</taxon>
        <taxon>Vibrionales</taxon>
        <taxon>Vibrionaceae</taxon>
        <taxon>Vibrio</taxon>
    </lineage>
</organism>
<comment type="similarity">
    <text evidence="2 9">Belongs to the uroporphyrinogen-III synthase family.</text>
</comment>
<evidence type="ECO:0000256" key="7">
    <source>
        <dbReference type="ARBA" id="ARBA00040167"/>
    </source>
</evidence>
<evidence type="ECO:0000256" key="9">
    <source>
        <dbReference type="RuleBase" id="RU366031"/>
    </source>
</evidence>
<evidence type="ECO:0000256" key="4">
    <source>
        <dbReference type="ARBA" id="ARBA00023239"/>
    </source>
</evidence>
<gene>
    <name evidence="11" type="ORF">A6E14_08395</name>
</gene>
<evidence type="ECO:0000256" key="5">
    <source>
        <dbReference type="ARBA" id="ARBA00023244"/>
    </source>
</evidence>
<evidence type="ECO:0000313" key="11">
    <source>
        <dbReference type="EMBL" id="OCH77026.1"/>
    </source>
</evidence>
<dbReference type="UniPathway" id="UPA00251">
    <property type="reaction ID" value="UER00320"/>
</dbReference>
<feature type="domain" description="Tetrapyrrole biosynthesis uroporphyrinogen III synthase" evidence="10">
    <location>
        <begin position="17"/>
        <end position="225"/>
    </location>
</feature>
<comment type="function">
    <text evidence="6 9">Catalyzes cyclization of the linear tetrapyrrole, hydroxymethylbilane, to the macrocyclic uroporphyrinogen III.</text>
</comment>
<keyword evidence="5 9" id="KW-0627">Porphyrin biosynthesis</keyword>
<evidence type="ECO:0000256" key="2">
    <source>
        <dbReference type="ARBA" id="ARBA00008133"/>
    </source>
</evidence>
<dbReference type="RefSeq" id="WP_017040843.1">
    <property type="nucleotide sequence ID" value="NZ_JBNGCH010000402.1"/>
</dbReference>
<proteinExistence type="inferred from homology"/>
<dbReference type="AlphaFoldDB" id="A0A1B9QZZ9"/>
<dbReference type="PANTHER" id="PTHR38042">
    <property type="entry name" value="UROPORPHYRINOGEN-III SYNTHASE, CHLOROPLASTIC"/>
    <property type="match status" value="1"/>
</dbReference>
<evidence type="ECO:0000259" key="10">
    <source>
        <dbReference type="Pfam" id="PF02602"/>
    </source>
</evidence>
<dbReference type="GO" id="GO:0004852">
    <property type="term" value="F:uroporphyrinogen-III synthase activity"/>
    <property type="evidence" value="ECO:0007669"/>
    <property type="project" value="UniProtKB-UniRule"/>
</dbReference>
<name>A0A1B9QZZ9_9VIBR</name>
<evidence type="ECO:0000256" key="3">
    <source>
        <dbReference type="ARBA" id="ARBA00013109"/>
    </source>
</evidence>
<dbReference type="Pfam" id="PF02602">
    <property type="entry name" value="HEM4"/>
    <property type="match status" value="1"/>
</dbReference>
<dbReference type="InterPro" id="IPR039793">
    <property type="entry name" value="UROS/Hem4"/>
</dbReference>